<dbReference type="GO" id="GO:0046872">
    <property type="term" value="F:metal ion binding"/>
    <property type="evidence" value="ECO:0007669"/>
    <property type="project" value="UniProtKB-KW"/>
</dbReference>
<keyword evidence="16" id="KW-1185">Reference proteome</keyword>
<comment type="function">
    <text evidence="12">Transposase-derived protein that may have nuclease activity. Does not have transposase activity.</text>
</comment>
<keyword evidence="6" id="KW-0963">Cytoplasm</keyword>
<proteinExistence type="inferred from homology"/>
<evidence type="ECO:0000256" key="1">
    <source>
        <dbReference type="ARBA" id="ARBA00001968"/>
    </source>
</evidence>
<evidence type="ECO:0000256" key="4">
    <source>
        <dbReference type="ARBA" id="ARBA00006958"/>
    </source>
</evidence>
<evidence type="ECO:0000313" key="15">
    <source>
        <dbReference type="EMBL" id="CAH3165160.1"/>
    </source>
</evidence>
<keyword evidence="9" id="KW-0378">Hydrolase</keyword>
<name>A0AAU9Y200_9CNID</name>
<evidence type="ECO:0000256" key="5">
    <source>
        <dbReference type="ARBA" id="ARBA00015519"/>
    </source>
</evidence>
<keyword evidence="10" id="KW-0539">Nucleus</keyword>
<dbReference type="PANTHER" id="PTHR22930:SF85">
    <property type="entry name" value="GH03217P-RELATED"/>
    <property type="match status" value="1"/>
</dbReference>
<evidence type="ECO:0000256" key="8">
    <source>
        <dbReference type="ARBA" id="ARBA00022723"/>
    </source>
</evidence>
<evidence type="ECO:0000313" key="16">
    <source>
        <dbReference type="Proteomes" id="UP001159428"/>
    </source>
</evidence>
<comment type="similarity">
    <text evidence="4">Belongs to the HARBI1 family.</text>
</comment>
<evidence type="ECO:0000256" key="12">
    <source>
        <dbReference type="ARBA" id="ARBA00045850"/>
    </source>
</evidence>
<evidence type="ECO:0000256" key="10">
    <source>
        <dbReference type="ARBA" id="ARBA00023242"/>
    </source>
</evidence>
<evidence type="ECO:0000256" key="3">
    <source>
        <dbReference type="ARBA" id="ARBA00004496"/>
    </source>
</evidence>
<dbReference type="GO" id="GO:0004518">
    <property type="term" value="F:nuclease activity"/>
    <property type="evidence" value="ECO:0007669"/>
    <property type="project" value="UniProtKB-KW"/>
</dbReference>
<dbReference type="GO" id="GO:0016787">
    <property type="term" value="F:hydrolase activity"/>
    <property type="evidence" value="ECO:0007669"/>
    <property type="project" value="UniProtKB-KW"/>
</dbReference>
<comment type="subcellular location">
    <subcellularLocation>
        <location evidence="3">Cytoplasm</location>
    </subcellularLocation>
    <subcellularLocation>
        <location evidence="2">Nucleus</location>
    </subcellularLocation>
</comment>
<feature type="signal peptide" evidence="13">
    <location>
        <begin position="1"/>
        <end position="35"/>
    </location>
</feature>
<dbReference type="GO" id="GO:0005634">
    <property type="term" value="C:nucleus"/>
    <property type="evidence" value="ECO:0007669"/>
    <property type="project" value="UniProtKB-SubCell"/>
</dbReference>
<accession>A0AAU9Y200</accession>
<dbReference type="Proteomes" id="UP001159428">
    <property type="component" value="Unassembled WGS sequence"/>
</dbReference>
<protein>
    <recommendedName>
        <fullName evidence="5">Putative nuclease HARBI1</fullName>
    </recommendedName>
    <alternativeName>
        <fullName evidence="11">Harbinger transposase-derived nuclease</fullName>
    </alternativeName>
</protein>
<gene>
    <name evidence="15" type="ORF">PMEA_00003376</name>
</gene>
<dbReference type="InterPro" id="IPR026103">
    <property type="entry name" value="HARBI1_animal"/>
</dbReference>
<feature type="domain" description="DDE Tnp4" evidence="14">
    <location>
        <begin position="33"/>
        <end position="166"/>
    </location>
</feature>
<dbReference type="PANTHER" id="PTHR22930">
    <property type="match status" value="1"/>
</dbReference>
<sequence>MVSLTSLVKLKQHSMPKGNSLVLLVLLMLLVCIRAPEHEPDAYINWKKCHSLNLQTVCDENMVFLDIVAGWPGSFHDSRVLSLSQLYGKLDVTYFFYFRWLITLFRDNGHLTRRQRQFNTALPAVRQRVERSFSLLKGRWQKLQYLDHLDLVMAVNIITASCVLHNYCLLYDDFDDGYFLPGHADGIEDG</sequence>
<organism evidence="15 16">
    <name type="scientific">Pocillopora meandrina</name>
    <dbReference type="NCBI Taxonomy" id="46732"/>
    <lineage>
        <taxon>Eukaryota</taxon>
        <taxon>Metazoa</taxon>
        <taxon>Cnidaria</taxon>
        <taxon>Anthozoa</taxon>
        <taxon>Hexacorallia</taxon>
        <taxon>Scleractinia</taxon>
        <taxon>Astrocoeniina</taxon>
        <taxon>Pocilloporidae</taxon>
        <taxon>Pocillopora</taxon>
    </lineage>
</organism>
<dbReference type="EMBL" id="CALNXJ010000113">
    <property type="protein sequence ID" value="CAH3165160.1"/>
    <property type="molecule type" value="Genomic_DNA"/>
</dbReference>
<dbReference type="PRINTS" id="PR02086">
    <property type="entry name" value="PUTNUCHARBI1"/>
</dbReference>
<dbReference type="InterPro" id="IPR027806">
    <property type="entry name" value="HARBI1_dom"/>
</dbReference>
<evidence type="ECO:0000256" key="11">
    <source>
        <dbReference type="ARBA" id="ARBA00030126"/>
    </source>
</evidence>
<evidence type="ECO:0000256" key="13">
    <source>
        <dbReference type="SAM" id="SignalP"/>
    </source>
</evidence>
<evidence type="ECO:0000256" key="6">
    <source>
        <dbReference type="ARBA" id="ARBA00022490"/>
    </source>
</evidence>
<comment type="caution">
    <text evidence="15">The sequence shown here is derived from an EMBL/GenBank/DDBJ whole genome shotgun (WGS) entry which is preliminary data.</text>
</comment>
<keyword evidence="7" id="KW-0540">Nuclease</keyword>
<comment type="cofactor">
    <cofactor evidence="1">
        <name>a divalent metal cation</name>
        <dbReference type="ChEBI" id="CHEBI:60240"/>
    </cofactor>
</comment>
<dbReference type="AlphaFoldDB" id="A0AAU9Y200"/>
<keyword evidence="13" id="KW-0732">Signal</keyword>
<dbReference type="InterPro" id="IPR045249">
    <property type="entry name" value="HARBI1-like"/>
</dbReference>
<feature type="chain" id="PRO_5043953447" description="Putative nuclease HARBI1" evidence="13">
    <location>
        <begin position="36"/>
        <end position="190"/>
    </location>
</feature>
<dbReference type="Pfam" id="PF13359">
    <property type="entry name" value="DDE_Tnp_4"/>
    <property type="match status" value="1"/>
</dbReference>
<evidence type="ECO:0000256" key="7">
    <source>
        <dbReference type="ARBA" id="ARBA00022722"/>
    </source>
</evidence>
<keyword evidence="8" id="KW-0479">Metal-binding</keyword>
<evidence type="ECO:0000259" key="14">
    <source>
        <dbReference type="Pfam" id="PF13359"/>
    </source>
</evidence>
<dbReference type="GO" id="GO:0005737">
    <property type="term" value="C:cytoplasm"/>
    <property type="evidence" value="ECO:0007669"/>
    <property type="project" value="UniProtKB-SubCell"/>
</dbReference>
<reference evidence="15 16" key="1">
    <citation type="submission" date="2022-05" db="EMBL/GenBank/DDBJ databases">
        <authorList>
            <consortium name="Genoscope - CEA"/>
            <person name="William W."/>
        </authorList>
    </citation>
    <scope>NUCLEOTIDE SEQUENCE [LARGE SCALE GENOMIC DNA]</scope>
</reference>
<evidence type="ECO:0000256" key="9">
    <source>
        <dbReference type="ARBA" id="ARBA00022801"/>
    </source>
</evidence>
<evidence type="ECO:0000256" key="2">
    <source>
        <dbReference type="ARBA" id="ARBA00004123"/>
    </source>
</evidence>